<dbReference type="InterPro" id="IPR046347">
    <property type="entry name" value="bZIP_sf"/>
</dbReference>
<dbReference type="PANTHER" id="PTHR47416">
    <property type="entry name" value="BASIC-LEUCINE ZIPPER TRANSCRIPTION FACTOR F-RELATED"/>
    <property type="match status" value="1"/>
</dbReference>
<dbReference type="PROSITE" id="PS00036">
    <property type="entry name" value="BZIP_BASIC"/>
    <property type="match status" value="1"/>
</dbReference>
<protein>
    <recommendedName>
        <fullName evidence="9">BZIP domain-containing protein</fullName>
    </recommendedName>
</protein>
<dbReference type="GO" id="GO:0003677">
    <property type="term" value="F:DNA binding"/>
    <property type="evidence" value="ECO:0007669"/>
    <property type="project" value="UniProtKB-KW"/>
</dbReference>
<evidence type="ECO:0000259" key="9">
    <source>
        <dbReference type="PROSITE" id="PS50217"/>
    </source>
</evidence>
<dbReference type="Proteomes" id="UP000489600">
    <property type="component" value="Unassembled WGS sequence"/>
</dbReference>
<dbReference type="GO" id="GO:0003700">
    <property type="term" value="F:DNA-binding transcription factor activity"/>
    <property type="evidence" value="ECO:0007669"/>
    <property type="project" value="InterPro"/>
</dbReference>
<dbReference type="GO" id="GO:0005789">
    <property type="term" value="C:endoplasmic reticulum membrane"/>
    <property type="evidence" value="ECO:0007669"/>
    <property type="project" value="UniProtKB-SubCell"/>
</dbReference>
<keyword evidence="4" id="KW-0805">Transcription regulation</keyword>
<comment type="subcellular location">
    <subcellularLocation>
        <location evidence="2">Endoplasmic reticulum membrane</location>
        <topology evidence="2">Single-pass membrane protein</topology>
    </subcellularLocation>
    <subcellularLocation>
        <location evidence="1">Nucleus</location>
    </subcellularLocation>
</comment>
<comment type="similarity">
    <text evidence="3">Belongs to the bZIP family.</text>
</comment>
<feature type="domain" description="BZIP" evidence="9">
    <location>
        <begin position="145"/>
        <end position="202"/>
    </location>
</feature>
<accession>A0A565CQI6</accession>
<dbReference type="CDD" id="cd14704">
    <property type="entry name" value="bZIP_HY5-like"/>
    <property type="match status" value="1"/>
</dbReference>
<dbReference type="SMART" id="SM00338">
    <property type="entry name" value="BRLZ"/>
    <property type="match status" value="1"/>
</dbReference>
<evidence type="ECO:0000256" key="6">
    <source>
        <dbReference type="ARBA" id="ARBA00023163"/>
    </source>
</evidence>
<feature type="region of interest" description="Disordered" evidence="8">
    <location>
        <begin position="72"/>
        <end position="167"/>
    </location>
</feature>
<feature type="compositionally biased region" description="Basic and acidic residues" evidence="8">
    <location>
        <begin position="155"/>
        <end position="167"/>
    </location>
</feature>
<evidence type="ECO:0000256" key="4">
    <source>
        <dbReference type="ARBA" id="ARBA00023015"/>
    </source>
</evidence>
<comment type="caution">
    <text evidence="10">The sequence shown here is derived from an EMBL/GenBank/DDBJ whole genome shotgun (WGS) entry which is preliminary data.</text>
</comment>
<sequence>MADGCFDLPVEDDFFLDLDLSVFTDDSASPFIGEIESLLMNDENHDQQNFPDLDHQSVSDFLEDLLVDYTSSDPPTDKVSDLTVVDSPTVGSDSDGIVTGKEAQGSNDYGKEAAELLVEKKSESPNDSGSESQDGGEIEGNDDAVAKKRRRRLRNRDAAVRSRERKKEYVKDLETKSKYLERECMRLGRILDCFAAENQSLRLCLQKGGNNNAPMTMQESAVLLLESLLLGSLLWYLGDIICQFPQPHTKSWFVQSVETDEPERLVQSGQGSSIPLKSKNWKSRRCKGSRPRMKQQVLTLVA</sequence>
<evidence type="ECO:0000256" key="3">
    <source>
        <dbReference type="ARBA" id="ARBA00007163"/>
    </source>
</evidence>
<keyword evidence="11" id="KW-1185">Reference proteome</keyword>
<evidence type="ECO:0000256" key="8">
    <source>
        <dbReference type="SAM" id="MobiDB-lite"/>
    </source>
</evidence>
<evidence type="ECO:0000256" key="5">
    <source>
        <dbReference type="ARBA" id="ARBA00023125"/>
    </source>
</evidence>
<dbReference type="Pfam" id="PF00170">
    <property type="entry name" value="bZIP_1"/>
    <property type="match status" value="1"/>
</dbReference>
<evidence type="ECO:0000256" key="2">
    <source>
        <dbReference type="ARBA" id="ARBA00004389"/>
    </source>
</evidence>
<evidence type="ECO:0000313" key="11">
    <source>
        <dbReference type="Proteomes" id="UP000489600"/>
    </source>
</evidence>
<reference evidence="10" key="1">
    <citation type="submission" date="2019-07" db="EMBL/GenBank/DDBJ databases">
        <authorList>
            <person name="Dittberner H."/>
        </authorList>
    </citation>
    <scope>NUCLEOTIDE SEQUENCE [LARGE SCALE GENOMIC DNA]</scope>
</reference>
<dbReference type="PROSITE" id="PS50217">
    <property type="entry name" value="BZIP"/>
    <property type="match status" value="1"/>
</dbReference>
<dbReference type="OrthoDB" id="674948at2759"/>
<name>A0A565CQI6_9BRAS</name>
<dbReference type="EMBL" id="CABITT030000008">
    <property type="protein sequence ID" value="VVB15978.1"/>
    <property type="molecule type" value="Genomic_DNA"/>
</dbReference>
<dbReference type="Gene3D" id="1.20.5.170">
    <property type="match status" value="1"/>
</dbReference>
<dbReference type="InterPro" id="IPR004827">
    <property type="entry name" value="bZIP"/>
</dbReference>
<dbReference type="SUPFAM" id="SSF57959">
    <property type="entry name" value="Leucine zipper domain"/>
    <property type="match status" value="1"/>
</dbReference>
<feature type="compositionally biased region" description="Basic and acidic residues" evidence="8">
    <location>
        <begin position="109"/>
        <end position="124"/>
    </location>
</feature>
<gene>
    <name evidence="10" type="ORF">ANE_LOCUS26422</name>
</gene>
<evidence type="ECO:0000313" key="10">
    <source>
        <dbReference type="EMBL" id="VVB15978.1"/>
    </source>
</evidence>
<evidence type="ECO:0000256" key="1">
    <source>
        <dbReference type="ARBA" id="ARBA00004123"/>
    </source>
</evidence>
<keyword evidence="7" id="KW-0539">Nucleus</keyword>
<proteinExistence type="inferred from homology"/>
<dbReference type="GO" id="GO:0005634">
    <property type="term" value="C:nucleus"/>
    <property type="evidence" value="ECO:0007669"/>
    <property type="project" value="UniProtKB-SubCell"/>
</dbReference>
<organism evidence="10 11">
    <name type="scientific">Arabis nemorensis</name>
    <dbReference type="NCBI Taxonomy" id="586526"/>
    <lineage>
        <taxon>Eukaryota</taxon>
        <taxon>Viridiplantae</taxon>
        <taxon>Streptophyta</taxon>
        <taxon>Embryophyta</taxon>
        <taxon>Tracheophyta</taxon>
        <taxon>Spermatophyta</taxon>
        <taxon>Magnoliopsida</taxon>
        <taxon>eudicotyledons</taxon>
        <taxon>Gunneridae</taxon>
        <taxon>Pentapetalae</taxon>
        <taxon>rosids</taxon>
        <taxon>malvids</taxon>
        <taxon>Brassicales</taxon>
        <taxon>Brassicaceae</taxon>
        <taxon>Arabideae</taxon>
        <taxon>Arabis</taxon>
    </lineage>
</organism>
<dbReference type="AlphaFoldDB" id="A0A565CQI6"/>
<keyword evidence="5" id="KW-0238">DNA-binding</keyword>
<dbReference type="PANTHER" id="PTHR47416:SF8">
    <property type="entry name" value="BASIC-LEUCINE ZIPPER TRANSCRIPTION FACTOR E-RELATED"/>
    <property type="match status" value="1"/>
</dbReference>
<keyword evidence="6" id="KW-0804">Transcription</keyword>
<evidence type="ECO:0000256" key="7">
    <source>
        <dbReference type="ARBA" id="ARBA00023242"/>
    </source>
</evidence>